<evidence type="ECO:0000313" key="1">
    <source>
        <dbReference type="EMBL" id="PRZ41263.1"/>
    </source>
</evidence>
<protein>
    <submittedName>
        <fullName evidence="1">Uncharacterized protein</fullName>
    </submittedName>
</protein>
<evidence type="ECO:0000313" key="4">
    <source>
        <dbReference type="Proteomes" id="UP001302666"/>
    </source>
</evidence>
<gene>
    <name evidence="1" type="ORF">CLV89_1502</name>
    <name evidence="2" type="ORF">R1T40_03445</name>
</gene>
<accession>A0A2T0ZY53</accession>
<proteinExistence type="predicted"/>
<dbReference type="Proteomes" id="UP001302666">
    <property type="component" value="Chromosome"/>
</dbReference>
<dbReference type="EMBL" id="CP136704">
    <property type="protein sequence ID" value="WOI33816.1"/>
    <property type="molecule type" value="Genomic_DNA"/>
</dbReference>
<evidence type="ECO:0000313" key="2">
    <source>
        <dbReference type="EMBL" id="WOI33816.1"/>
    </source>
</evidence>
<dbReference type="RefSeq" id="WP_133166787.1">
    <property type="nucleotide sequence ID" value="NZ_CP136704.1"/>
</dbReference>
<organism evidence="1 3">
    <name type="scientific">Tritonibacter scottomollicae</name>
    <name type="common">Epibacterium scottomollicae</name>
    <dbReference type="NCBI Taxonomy" id="483013"/>
    <lineage>
        <taxon>Bacteria</taxon>
        <taxon>Pseudomonadati</taxon>
        <taxon>Pseudomonadota</taxon>
        <taxon>Alphaproteobacteria</taxon>
        <taxon>Rhodobacterales</taxon>
        <taxon>Paracoccaceae</taxon>
        <taxon>Tritonibacter</taxon>
    </lineage>
</organism>
<evidence type="ECO:0000313" key="3">
    <source>
        <dbReference type="Proteomes" id="UP000237718"/>
    </source>
</evidence>
<dbReference type="OrthoDB" id="9852824at2"/>
<reference evidence="2 4" key="2">
    <citation type="submission" date="2023-10" db="EMBL/GenBank/DDBJ databases">
        <title>Eight complete genome sequences of bacteria isolated from laboratory stock of Giant Kelp gametophytes.</title>
        <authorList>
            <person name="Tolentino B."/>
            <person name="Nuzhdin S."/>
        </authorList>
    </citation>
    <scope>NUCLEOTIDE SEQUENCE [LARGE SCALE GENOMIC DNA]</scope>
    <source>
        <strain evidence="2 4">LC.270.F.C4</strain>
    </source>
</reference>
<dbReference type="EMBL" id="PVUF01000050">
    <property type="protein sequence ID" value="PRZ41263.1"/>
    <property type="molecule type" value="Genomic_DNA"/>
</dbReference>
<sequence length="224" mass="25360">MDDIPILIPESCVKEISSLADVSWYFGVFFSDLEERGAVWSKLPAELKEISALNTFCGGRRSNGSRTSLRNLVMLEGLDFTRAFLTAVKRGASRLGWNMSPSVFDAELNWLDEVGEDAPRILDDYDVKIPALESADDRFFDALKLDPEDRTTLLAPLSNELKERYAQAENNYRNGADGHYSRIYLYIMAHPALSIVPMSDEPNRMMNWYSEVEKCAKLIKQTSS</sequence>
<dbReference type="AlphaFoldDB" id="A0A2T0ZY53"/>
<dbReference type="Proteomes" id="UP000237718">
    <property type="component" value="Unassembled WGS sequence"/>
</dbReference>
<keyword evidence="4" id="KW-1185">Reference proteome</keyword>
<name>A0A2T0ZY53_TRISK</name>
<reference evidence="1 3" key="1">
    <citation type="submission" date="2018-03" db="EMBL/GenBank/DDBJ databases">
        <title>Genomic Encyclopedia of Archaeal and Bacterial Type Strains, Phase II (KMG-II): from individual species to whole genera.</title>
        <authorList>
            <person name="Goeker M."/>
        </authorList>
    </citation>
    <scope>NUCLEOTIDE SEQUENCE [LARGE SCALE GENOMIC DNA]</scope>
    <source>
        <strain evidence="1 3">DSM 25328</strain>
    </source>
</reference>